<dbReference type="KEGG" id="acib:ACBT_1078"/>
<comment type="similarity">
    <text evidence="1">Belongs to the MlaA family.</text>
</comment>
<dbReference type="EMBL" id="CP054051">
    <property type="protein sequence ID" value="QKJ26990.1"/>
    <property type="molecule type" value="Genomic_DNA"/>
</dbReference>
<proteinExistence type="inferred from homology"/>
<organism evidence="4 7">
    <name type="scientific">Aliarcobacter cibarius</name>
    <dbReference type="NCBI Taxonomy" id="255507"/>
    <lineage>
        <taxon>Bacteria</taxon>
        <taxon>Pseudomonadati</taxon>
        <taxon>Campylobacterota</taxon>
        <taxon>Epsilonproteobacteria</taxon>
        <taxon>Campylobacterales</taxon>
        <taxon>Arcobacteraceae</taxon>
        <taxon>Aliarcobacter</taxon>
    </lineage>
</organism>
<evidence type="ECO:0000313" key="6">
    <source>
        <dbReference type="Proteomes" id="UP000305417"/>
    </source>
</evidence>
<dbReference type="AlphaFoldDB" id="A0A7L5JPH6"/>
<dbReference type="PANTHER" id="PTHR30035:SF3">
    <property type="entry name" value="INTERMEMBRANE PHOSPHOLIPID TRANSPORT SYSTEM LIPOPROTEIN MLAA"/>
    <property type="match status" value="1"/>
</dbReference>
<reference evidence="4 7" key="2">
    <citation type="submission" date="2020-05" db="EMBL/GenBank/DDBJ databases">
        <title>Complete genome sequencing of Campylobacter and Arcobacter type strains.</title>
        <authorList>
            <person name="Miller W.G."/>
            <person name="Yee E."/>
        </authorList>
    </citation>
    <scope>NUCLEOTIDE SEQUENCE [LARGE SCALE GENOMIC DNA]</scope>
    <source>
        <strain evidence="4 7">LMG 21996</strain>
    </source>
</reference>
<protein>
    <submittedName>
        <fullName evidence="4">Lipid asymmetry ABC transporter MlaABCDEF, lipoprotein MlaA</fullName>
    </submittedName>
    <submittedName>
        <fullName evidence="5">VacJ family lipoprotein</fullName>
    </submittedName>
</protein>
<evidence type="ECO:0000313" key="7">
    <source>
        <dbReference type="Proteomes" id="UP000509513"/>
    </source>
</evidence>
<dbReference type="PANTHER" id="PTHR30035">
    <property type="entry name" value="LIPOPROTEIN VACJ-RELATED"/>
    <property type="match status" value="1"/>
</dbReference>
<dbReference type="RefSeq" id="WP_024775285.1">
    <property type="nucleotide sequence ID" value="NZ_CP054051.1"/>
</dbReference>
<evidence type="ECO:0000256" key="2">
    <source>
        <dbReference type="ARBA" id="ARBA00022729"/>
    </source>
</evidence>
<dbReference type="InterPro" id="IPR007428">
    <property type="entry name" value="MlaA"/>
</dbReference>
<dbReference type="Proteomes" id="UP000305417">
    <property type="component" value="Unassembled WGS sequence"/>
</dbReference>
<accession>A0A7L5JPH6</accession>
<evidence type="ECO:0000313" key="4">
    <source>
        <dbReference type="EMBL" id="QKJ26990.1"/>
    </source>
</evidence>
<gene>
    <name evidence="4" type="primary">mlaA</name>
    <name evidence="4" type="ORF">ACBT_1078</name>
    <name evidence="5" type="ORF">FE247_07210</name>
</gene>
<name>A0A7L5JPH6_9BACT</name>
<reference evidence="5 6" key="1">
    <citation type="submission" date="2019-05" db="EMBL/GenBank/DDBJ databases">
        <title>Arcobacter cibarius and Arcobacter thereius providing challenges in identification an antibiotic susceptibility and Quinolone resistance.</title>
        <authorList>
            <person name="Busch A."/>
            <person name="Hanel I."/>
            <person name="Hotzel H."/>
            <person name="Tomaso H."/>
        </authorList>
    </citation>
    <scope>NUCLEOTIDE SEQUENCE [LARGE SCALE GENOMIC DNA]</scope>
    <source>
        <strain evidence="5 6">16CS0831-2</strain>
    </source>
</reference>
<evidence type="ECO:0000256" key="1">
    <source>
        <dbReference type="ARBA" id="ARBA00010634"/>
    </source>
</evidence>
<evidence type="ECO:0000256" key="3">
    <source>
        <dbReference type="SAM" id="SignalP"/>
    </source>
</evidence>
<keyword evidence="2 3" id="KW-0732">Signal</keyword>
<dbReference type="GO" id="GO:0120010">
    <property type="term" value="P:intermembrane phospholipid transfer"/>
    <property type="evidence" value="ECO:0007669"/>
    <property type="project" value="TreeGrafter"/>
</dbReference>
<dbReference type="Pfam" id="PF04333">
    <property type="entry name" value="MlaA"/>
    <property type="match status" value="1"/>
</dbReference>
<keyword evidence="6" id="KW-1185">Reference proteome</keyword>
<evidence type="ECO:0000313" key="5">
    <source>
        <dbReference type="EMBL" id="TLS98510.1"/>
    </source>
</evidence>
<feature type="chain" id="PRO_5029489709" evidence="3">
    <location>
        <begin position="21"/>
        <end position="248"/>
    </location>
</feature>
<dbReference type="EMBL" id="VBUC01000015">
    <property type="protein sequence ID" value="TLS98510.1"/>
    <property type="molecule type" value="Genomic_DNA"/>
</dbReference>
<dbReference type="Proteomes" id="UP000509513">
    <property type="component" value="Chromosome"/>
</dbReference>
<feature type="signal peptide" evidence="3">
    <location>
        <begin position="1"/>
        <end position="20"/>
    </location>
</feature>
<sequence length="248" mass="28125">MKKVLFTIFFITSISLSSFAAESDFPDDIDSEFKSTQSVVFDPLSGYNRVMTSFNDSFYTNVASPVARGYAYVVPEVARTGINNFFTNLMFPIRFANNILQFKFENASKELGRFVVNTIWGLGGFMDQATNTLGMKIYREDFGQTLGHWGIGDGVHVVLPLLGPSNLRDIVGLSADIALSPTSQLAHNTIPYKIPQNDLQELGIDILYKTNEYSFHPDFYEKIKADAIDLYPYLRNMYNQKREKEIQE</sequence>
<keyword evidence="4" id="KW-0449">Lipoprotein</keyword>
<dbReference type="GO" id="GO:0016020">
    <property type="term" value="C:membrane"/>
    <property type="evidence" value="ECO:0007669"/>
    <property type="project" value="InterPro"/>
</dbReference>
<dbReference type="PRINTS" id="PR01805">
    <property type="entry name" value="VACJLIPOPROT"/>
</dbReference>